<organism evidence="4 5">
    <name type="scientific">Penicillium expansum</name>
    <name type="common">Blue mold rot fungus</name>
    <dbReference type="NCBI Taxonomy" id="27334"/>
    <lineage>
        <taxon>Eukaryota</taxon>
        <taxon>Fungi</taxon>
        <taxon>Dikarya</taxon>
        <taxon>Ascomycota</taxon>
        <taxon>Pezizomycotina</taxon>
        <taxon>Eurotiomycetes</taxon>
        <taxon>Eurotiomycetidae</taxon>
        <taxon>Eurotiales</taxon>
        <taxon>Aspergillaceae</taxon>
        <taxon>Penicillium</taxon>
    </lineage>
</organism>
<protein>
    <recommendedName>
        <fullName evidence="3">Chitin-binding type-2 domain-containing protein</fullName>
    </recommendedName>
</protein>
<feature type="region of interest" description="Disordered" evidence="1">
    <location>
        <begin position="89"/>
        <end position="112"/>
    </location>
</feature>
<dbReference type="GO" id="GO:0008061">
    <property type="term" value="F:chitin binding"/>
    <property type="evidence" value="ECO:0007669"/>
    <property type="project" value="InterPro"/>
</dbReference>
<evidence type="ECO:0000259" key="3">
    <source>
        <dbReference type="PROSITE" id="PS50940"/>
    </source>
</evidence>
<evidence type="ECO:0000313" key="4">
    <source>
        <dbReference type="EMBL" id="KGO54767.1"/>
    </source>
</evidence>
<dbReference type="PROSITE" id="PS50940">
    <property type="entry name" value="CHIT_BIND_II"/>
    <property type="match status" value="1"/>
</dbReference>
<dbReference type="HOGENOM" id="CLU_1300221_0_0_1"/>
<reference evidence="4 5" key="1">
    <citation type="journal article" date="2015" name="Mol. Plant Microbe Interact.">
        <title>Genome, transcriptome, and functional analyses of Penicillium expansum provide new insights into secondary metabolism and pathogenicity.</title>
        <authorList>
            <person name="Ballester A.R."/>
            <person name="Marcet-Houben M."/>
            <person name="Levin E."/>
            <person name="Sela N."/>
            <person name="Selma-Lazaro C."/>
            <person name="Carmona L."/>
            <person name="Wisniewski M."/>
            <person name="Droby S."/>
            <person name="Gonzalez-Candelas L."/>
            <person name="Gabaldon T."/>
        </authorList>
    </citation>
    <scope>NUCLEOTIDE SEQUENCE [LARGE SCALE GENOMIC DNA]</scope>
    <source>
        <strain evidence="4 5">MD-8</strain>
    </source>
</reference>
<dbReference type="Gene3D" id="2.170.140.10">
    <property type="entry name" value="Chitin binding domain"/>
    <property type="match status" value="2"/>
</dbReference>
<feature type="signal peptide" evidence="2">
    <location>
        <begin position="1"/>
        <end position="19"/>
    </location>
</feature>
<dbReference type="SUPFAM" id="SSF57625">
    <property type="entry name" value="Invertebrate chitin-binding proteins"/>
    <property type="match status" value="2"/>
</dbReference>
<dbReference type="InterPro" id="IPR036508">
    <property type="entry name" value="Chitin-bd_dom_sf"/>
</dbReference>
<dbReference type="GeneID" id="27681710"/>
<feature type="domain" description="Chitin-binding type-2" evidence="3">
    <location>
        <begin position="31"/>
        <end position="93"/>
    </location>
</feature>
<dbReference type="RefSeq" id="XP_016597079.1">
    <property type="nucleotide sequence ID" value="XM_016746290.1"/>
</dbReference>
<comment type="caution">
    <text evidence="4">The sequence shown here is derived from an EMBL/GenBank/DDBJ whole genome shotgun (WGS) entry which is preliminary data.</text>
</comment>
<dbReference type="GO" id="GO:0005576">
    <property type="term" value="C:extracellular region"/>
    <property type="evidence" value="ECO:0007669"/>
    <property type="project" value="InterPro"/>
</dbReference>
<dbReference type="Pfam" id="PF01607">
    <property type="entry name" value="CBM_14"/>
    <property type="match status" value="1"/>
</dbReference>
<proteinExistence type="predicted"/>
<gene>
    <name evidence="4" type="ORF">PEX2_090200</name>
</gene>
<dbReference type="OrthoDB" id="6020543at2759"/>
<evidence type="ECO:0000313" key="5">
    <source>
        <dbReference type="Proteomes" id="UP000030143"/>
    </source>
</evidence>
<accession>A0A0A2IYB7</accession>
<keyword evidence="5" id="KW-1185">Reference proteome</keyword>
<keyword evidence="2" id="KW-0732">Signal</keyword>
<evidence type="ECO:0000256" key="1">
    <source>
        <dbReference type="SAM" id="MobiDB-lite"/>
    </source>
</evidence>
<dbReference type="Proteomes" id="UP000030143">
    <property type="component" value="Unassembled WGS sequence"/>
</dbReference>
<dbReference type="STRING" id="27334.A0A0A2IYB7"/>
<dbReference type="AlphaFoldDB" id="A0A0A2IYB7"/>
<sequence>MHLLLITILSPWIMSQVCARKFVCPEKDIIETQCRGPKDCLYHNSPECNTFIHCTVNSDGKTGKPTVHPCPAGLKWNDRSKQCDMPANSTCGEETEDDAVTESQPPSNGTLDDDFDCIEAEEDFGCEGSTSIGIDCVFVDPTTNKSYIQCIDQVAYTVPCESGTTYSDTIKVCE</sequence>
<evidence type="ECO:0000256" key="2">
    <source>
        <dbReference type="SAM" id="SignalP"/>
    </source>
</evidence>
<dbReference type="SMART" id="SM00494">
    <property type="entry name" value="ChtBD2"/>
    <property type="match status" value="1"/>
</dbReference>
<dbReference type="SMR" id="A0A0A2IYB7"/>
<dbReference type="EMBL" id="JQFZ01000214">
    <property type="protein sequence ID" value="KGO54767.1"/>
    <property type="molecule type" value="Genomic_DNA"/>
</dbReference>
<feature type="chain" id="PRO_5009752503" description="Chitin-binding type-2 domain-containing protein" evidence="2">
    <location>
        <begin position="20"/>
        <end position="174"/>
    </location>
</feature>
<dbReference type="InterPro" id="IPR002557">
    <property type="entry name" value="Chitin-bd_dom"/>
</dbReference>
<name>A0A0A2IYB7_PENEN</name>
<dbReference type="VEuPathDB" id="FungiDB:PEXP_014130"/>
<feature type="compositionally biased region" description="Polar residues" evidence="1">
    <location>
        <begin position="101"/>
        <end position="110"/>
    </location>
</feature>